<protein>
    <submittedName>
        <fullName evidence="1">Molybdopterin biosynthesis protein (ISS)</fullName>
    </submittedName>
</protein>
<organism evidence="1 2">
    <name type="scientific">Dorcoceras hygrometricum</name>
    <dbReference type="NCBI Taxonomy" id="472368"/>
    <lineage>
        <taxon>Eukaryota</taxon>
        <taxon>Viridiplantae</taxon>
        <taxon>Streptophyta</taxon>
        <taxon>Embryophyta</taxon>
        <taxon>Tracheophyta</taxon>
        <taxon>Spermatophyta</taxon>
        <taxon>Magnoliopsida</taxon>
        <taxon>eudicotyledons</taxon>
        <taxon>Gunneridae</taxon>
        <taxon>Pentapetalae</taxon>
        <taxon>asterids</taxon>
        <taxon>lamiids</taxon>
        <taxon>Lamiales</taxon>
        <taxon>Gesneriaceae</taxon>
        <taxon>Didymocarpoideae</taxon>
        <taxon>Trichosporeae</taxon>
        <taxon>Loxocarpinae</taxon>
        <taxon>Dorcoceras</taxon>
    </lineage>
</organism>
<evidence type="ECO:0000313" key="2">
    <source>
        <dbReference type="Proteomes" id="UP000250235"/>
    </source>
</evidence>
<gene>
    <name evidence="1" type="ORF">F511_32491</name>
</gene>
<dbReference type="EMBL" id="KQ998970">
    <property type="protein sequence ID" value="KZV42695.1"/>
    <property type="molecule type" value="Genomic_DNA"/>
</dbReference>
<dbReference type="Proteomes" id="UP000250235">
    <property type="component" value="Unassembled WGS sequence"/>
</dbReference>
<evidence type="ECO:0000313" key="1">
    <source>
        <dbReference type="EMBL" id="KZV42695.1"/>
    </source>
</evidence>
<sequence>MQNTSLRSEYHSRSGKYATPAYGYRGVVLVHQVSDLCARDLVVVIVAQKVKICVYLDACFGGGAGNSRVPHLPARICYRGFSVGRGVDPAGNAPEGG</sequence>
<proteinExistence type="predicted"/>
<accession>A0A2Z7C715</accession>
<dbReference type="AlphaFoldDB" id="A0A2Z7C715"/>
<reference evidence="1 2" key="1">
    <citation type="journal article" date="2015" name="Proc. Natl. Acad. Sci. U.S.A.">
        <title>The resurrection genome of Boea hygrometrica: A blueprint for survival of dehydration.</title>
        <authorList>
            <person name="Xiao L."/>
            <person name="Yang G."/>
            <person name="Zhang L."/>
            <person name="Yang X."/>
            <person name="Zhao S."/>
            <person name="Ji Z."/>
            <person name="Zhou Q."/>
            <person name="Hu M."/>
            <person name="Wang Y."/>
            <person name="Chen M."/>
            <person name="Xu Y."/>
            <person name="Jin H."/>
            <person name="Xiao X."/>
            <person name="Hu G."/>
            <person name="Bao F."/>
            <person name="Hu Y."/>
            <person name="Wan P."/>
            <person name="Li L."/>
            <person name="Deng X."/>
            <person name="Kuang T."/>
            <person name="Xiang C."/>
            <person name="Zhu J.K."/>
            <person name="Oliver M.J."/>
            <person name="He Y."/>
        </authorList>
    </citation>
    <scope>NUCLEOTIDE SEQUENCE [LARGE SCALE GENOMIC DNA]</scope>
    <source>
        <strain evidence="2">cv. XS01</strain>
    </source>
</reference>
<name>A0A2Z7C715_9LAMI</name>
<keyword evidence="2" id="KW-1185">Reference proteome</keyword>